<dbReference type="STRING" id="1150112.SAMN04487893_104112"/>
<protein>
    <submittedName>
        <fullName evidence="1">Uncharacterized protein</fullName>
    </submittedName>
</protein>
<gene>
    <name evidence="1" type="ORF">SAMN04487893_104112</name>
</gene>
<reference evidence="2" key="1">
    <citation type="submission" date="2016-10" db="EMBL/GenBank/DDBJ databases">
        <authorList>
            <person name="Varghese N."/>
            <person name="Submissions S."/>
        </authorList>
    </citation>
    <scope>NUCLEOTIDE SEQUENCE [LARGE SCALE GENOMIC DNA]</scope>
    <source>
        <strain evidence="2">DSM 26542</strain>
    </source>
</reference>
<dbReference type="Proteomes" id="UP000243887">
    <property type="component" value="Unassembled WGS sequence"/>
</dbReference>
<accession>A0A1I3PGK2</accession>
<name>A0A1I3PGK2_9FLAO</name>
<evidence type="ECO:0000313" key="1">
    <source>
        <dbReference type="EMBL" id="SFJ20409.1"/>
    </source>
</evidence>
<dbReference type="OrthoDB" id="1355305at2"/>
<proteinExistence type="predicted"/>
<evidence type="ECO:0000313" key="2">
    <source>
        <dbReference type="Proteomes" id="UP000243887"/>
    </source>
</evidence>
<keyword evidence="2" id="KW-1185">Reference proteome</keyword>
<dbReference type="AlphaFoldDB" id="A0A1I3PGK2"/>
<dbReference type="EMBL" id="FORU01000004">
    <property type="protein sequence ID" value="SFJ20409.1"/>
    <property type="molecule type" value="Genomic_DNA"/>
</dbReference>
<dbReference type="RefSeq" id="WP_143077722.1">
    <property type="nucleotide sequence ID" value="NZ_FORU01000004.1"/>
</dbReference>
<sequence>MKYISLIVLTSLFIQCKGNILKLREDNNEYKNEYLAKFDSEFINHFPNELGTSRYTLLSSENTKRGFVGLLLYEYDMNIDSLIGIEKGLKSKAVRKYDSSDNCLLVINRFDTNETYVYPKLIILPDSVEVNRPCFEGLLPIPKFFNYENEVSNPSQKALNNKQDYETMLPAGFNIYVLEAKSGNYFDKYDLIPNRQMPNGWKNGYSKGVAISLNDKSIAYWSIAF</sequence>
<organism evidence="1 2">
    <name type="scientific">Myroides guanonis</name>
    <dbReference type="NCBI Taxonomy" id="1150112"/>
    <lineage>
        <taxon>Bacteria</taxon>
        <taxon>Pseudomonadati</taxon>
        <taxon>Bacteroidota</taxon>
        <taxon>Flavobacteriia</taxon>
        <taxon>Flavobacteriales</taxon>
        <taxon>Flavobacteriaceae</taxon>
        <taxon>Myroides</taxon>
    </lineage>
</organism>